<name>A0ABD3DR40_9LAMI</name>
<keyword evidence="3" id="KW-1185">Reference proteome</keyword>
<accession>A0ABD3DR40</accession>
<protein>
    <submittedName>
        <fullName evidence="1">Uncharacterized protein</fullName>
    </submittedName>
</protein>
<evidence type="ECO:0000313" key="3">
    <source>
        <dbReference type="Proteomes" id="UP001632038"/>
    </source>
</evidence>
<reference evidence="1" key="2">
    <citation type="submission" date="2024-11" db="EMBL/GenBank/DDBJ databases">
        <authorList>
            <person name="Burger M."/>
            <person name="Chory J."/>
        </authorList>
    </citation>
    <scope>NUCLEOTIDE SEQUENCE</scope>
    <source>
        <strain evidence="1">Tecolote</strain>
        <tissue evidence="1">Flower</tissue>
    </source>
</reference>
<dbReference type="Proteomes" id="UP001632038">
    <property type="component" value="Unassembled WGS sequence"/>
</dbReference>
<comment type="caution">
    <text evidence="1">The sequence shown here is derived from an EMBL/GenBank/DDBJ whole genome shotgun (WGS) entry which is preliminary data.</text>
</comment>
<dbReference type="EMBL" id="JAVIJP010000016">
    <property type="protein sequence ID" value="KAL3643359.1"/>
    <property type="molecule type" value="Genomic_DNA"/>
</dbReference>
<sequence length="52" mass="6038">MLANNFARKTRRRKALANAWANLVFNDLRAEWLTEAMRVGILKFEGELMAND</sequence>
<evidence type="ECO:0000313" key="1">
    <source>
        <dbReference type="EMBL" id="KAL3643359.1"/>
    </source>
</evidence>
<organism evidence="1 3">
    <name type="scientific">Castilleja foliolosa</name>
    <dbReference type="NCBI Taxonomy" id="1961234"/>
    <lineage>
        <taxon>Eukaryota</taxon>
        <taxon>Viridiplantae</taxon>
        <taxon>Streptophyta</taxon>
        <taxon>Embryophyta</taxon>
        <taxon>Tracheophyta</taxon>
        <taxon>Spermatophyta</taxon>
        <taxon>Magnoliopsida</taxon>
        <taxon>eudicotyledons</taxon>
        <taxon>Gunneridae</taxon>
        <taxon>Pentapetalae</taxon>
        <taxon>asterids</taxon>
        <taxon>lamiids</taxon>
        <taxon>Lamiales</taxon>
        <taxon>Orobanchaceae</taxon>
        <taxon>Pedicularideae</taxon>
        <taxon>Castillejinae</taxon>
        <taxon>Castilleja</taxon>
    </lineage>
</organism>
<evidence type="ECO:0000313" key="2">
    <source>
        <dbReference type="EMBL" id="KAL3646734.1"/>
    </source>
</evidence>
<dbReference type="AlphaFoldDB" id="A0ABD3DR40"/>
<dbReference type="EMBL" id="JAVIJP010000011">
    <property type="protein sequence ID" value="KAL3646734.1"/>
    <property type="molecule type" value="Genomic_DNA"/>
</dbReference>
<proteinExistence type="predicted"/>
<reference evidence="1" key="1">
    <citation type="journal article" date="2024" name="IScience">
        <title>Strigolactones Initiate the Formation of Haustorium-like Structures in Castilleja.</title>
        <authorList>
            <person name="Buerger M."/>
            <person name="Peterson D."/>
            <person name="Chory J."/>
        </authorList>
    </citation>
    <scope>NUCLEOTIDE SEQUENCE</scope>
    <source>
        <strain evidence="1">Tecolote</strain>
        <tissue evidence="1">Flower</tissue>
    </source>
</reference>
<gene>
    <name evidence="2" type="ORF">CASFOL_009278</name>
    <name evidence="1" type="ORF">CASFOL_014174</name>
</gene>